<name>A0A8B6ZSK7_ORYAF</name>
<dbReference type="RefSeq" id="XP_007938710.1">
    <property type="nucleotide sequence ID" value="XM_007940519.1"/>
</dbReference>
<dbReference type="PANTHER" id="PTHR22422">
    <property type="entry name" value="TRANSMEMBRANE AND COILED-COIL DOMAIN-CONTAINING PROTEIN 5B-RELATED"/>
    <property type="match status" value="1"/>
</dbReference>
<dbReference type="Proteomes" id="UP000694850">
    <property type="component" value="Unplaced"/>
</dbReference>
<organism evidence="8 9">
    <name type="scientific">Orycteropus afer afer</name>
    <dbReference type="NCBI Taxonomy" id="1230840"/>
    <lineage>
        <taxon>Eukaryota</taxon>
        <taxon>Metazoa</taxon>
        <taxon>Chordata</taxon>
        <taxon>Craniata</taxon>
        <taxon>Vertebrata</taxon>
        <taxon>Euteleostomi</taxon>
        <taxon>Mammalia</taxon>
        <taxon>Eutheria</taxon>
        <taxon>Afrotheria</taxon>
        <taxon>Tubulidentata</taxon>
        <taxon>Orycteropodidae</taxon>
        <taxon>Orycteropus</taxon>
    </lineage>
</organism>
<proteinExistence type="predicted"/>
<evidence type="ECO:0000256" key="2">
    <source>
        <dbReference type="ARBA" id="ARBA00022692"/>
    </source>
</evidence>
<keyword evidence="3 7" id="KW-1133">Transmembrane helix</keyword>
<evidence type="ECO:0000313" key="9">
    <source>
        <dbReference type="RefSeq" id="XP_007938710.1"/>
    </source>
</evidence>
<evidence type="ECO:0000256" key="3">
    <source>
        <dbReference type="ARBA" id="ARBA00022989"/>
    </source>
</evidence>
<comment type="subcellular location">
    <subcellularLocation>
        <location evidence="1">Membrane</location>
        <topology evidence="1">Single-pass membrane protein</topology>
    </subcellularLocation>
</comment>
<evidence type="ECO:0000256" key="4">
    <source>
        <dbReference type="ARBA" id="ARBA00023054"/>
    </source>
</evidence>
<keyword evidence="4 6" id="KW-0175">Coiled coil</keyword>
<feature type="coiled-coil region" evidence="6">
    <location>
        <begin position="25"/>
        <end position="208"/>
    </location>
</feature>
<dbReference type="PANTHER" id="PTHR22422:SF1">
    <property type="entry name" value="TRANSMEMBRANE AND COILED-COIL DOMAIN-CONTAINING PROTEIN 5B"/>
    <property type="match status" value="1"/>
</dbReference>
<keyword evidence="2 7" id="KW-0812">Transmembrane</keyword>
<evidence type="ECO:0000256" key="5">
    <source>
        <dbReference type="ARBA" id="ARBA00023136"/>
    </source>
</evidence>
<sequence>MEEDGQDLLDDVYDVIEIPKLEVTKQNLDYLNSDLEKDLQSLDEANQILLRTIQEKEETILRLERELTLSLGLAKEKEELNNTIFEKEETLRKVELETAKLEKNNKILSKNVLELQKKISRRFENVDLDKETLRQMLTESKVRLQRATESCAKQEKELIKLESDYESVYQLCEDQAHFIKKYQETLRKMEKEKEMMLLEKEVSKAQNDSSQIVKPGTILVETIQSNMFYLKKTGDHYNSLLPFLSFRHFRCLLFMIVIFIRLLAYVLFHIQCINPDLLVDTLPVVMSRGTVKRLRDFLFPFLTLEVEEVLPH</sequence>
<dbReference type="GeneID" id="103196738"/>
<keyword evidence="8" id="KW-1185">Reference proteome</keyword>
<dbReference type="InterPro" id="IPR026617">
    <property type="entry name" value="SMCO2/5"/>
</dbReference>
<gene>
    <name evidence="9" type="primary">LOC103196738</name>
</gene>
<feature type="transmembrane region" description="Helical" evidence="7">
    <location>
        <begin position="249"/>
        <end position="268"/>
    </location>
</feature>
<evidence type="ECO:0000256" key="6">
    <source>
        <dbReference type="SAM" id="Coils"/>
    </source>
</evidence>
<evidence type="ECO:0000313" key="8">
    <source>
        <dbReference type="Proteomes" id="UP000694850"/>
    </source>
</evidence>
<reference evidence="9" key="1">
    <citation type="submission" date="2025-08" db="UniProtKB">
        <authorList>
            <consortium name="RefSeq"/>
        </authorList>
    </citation>
    <scope>IDENTIFICATION</scope>
</reference>
<keyword evidence="5 7" id="KW-0472">Membrane</keyword>
<dbReference type="OrthoDB" id="9450739at2759"/>
<evidence type="ECO:0000256" key="7">
    <source>
        <dbReference type="SAM" id="Phobius"/>
    </source>
</evidence>
<protein>
    <submittedName>
        <fullName evidence="9">Transmembrane and coiled-coil domain-containing protein 5B-like</fullName>
    </submittedName>
</protein>
<dbReference type="AlphaFoldDB" id="A0A8B6ZSK7"/>
<dbReference type="GO" id="GO:0016020">
    <property type="term" value="C:membrane"/>
    <property type="evidence" value="ECO:0007669"/>
    <property type="project" value="UniProtKB-SubCell"/>
</dbReference>
<accession>A0A8B6ZSK7</accession>
<evidence type="ECO:0000256" key="1">
    <source>
        <dbReference type="ARBA" id="ARBA00004167"/>
    </source>
</evidence>
<dbReference type="Pfam" id="PF14992">
    <property type="entry name" value="TMCO5"/>
    <property type="match status" value="1"/>
</dbReference>